<dbReference type="OMA" id="QWDEHKK"/>
<dbReference type="SMART" id="SM00591">
    <property type="entry name" value="RWD"/>
    <property type="match status" value="1"/>
</dbReference>
<dbReference type="EMBL" id="CABFWN010000003">
    <property type="protein sequence ID" value="VUG18511.1"/>
    <property type="molecule type" value="Genomic_DNA"/>
</dbReference>
<dbReference type="AlphaFoldDB" id="A0A3F2Y4G5"/>
<dbReference type="Proteomes" id="UP000478008">
    <property type="component" value="Unassembled WGS sequence"/>
</dbReference>
<keyword evidence="1" id="KW-0175">Coiled coil</keyword>
<dbReference type="InterPro" id="IPR016135">
    <property type="entry name" value="UBQ-conjugating_enzyme/RWD"/>
</dbReference>
<feature type="coiled-coil region" evidence="1">
    <location>
        <begin position="70"/>
        <end position="97"/>
    </location>
</feature>
<evidence type="ECO:0000313" key="5">
    <source>
        <dbReference type="Proteomes" id="UP000478008"/>
    </source>
</evidence>
<proteinExistence type="predicted"/>
<dbReference type="Proteomes" id="UP000568158">
    <property type="component" value="Unassembled WGS sequence"/>
</dbReference>
<dbReference type="SUPFAM" id="SSF54495">
    <property type="entry name" value="UBC-like"/>
    <property type="match status" value="1"/>
</dbReference>
<dbReference type="Pfam" id="PF05773">
    <property type="entry name" value="RWD"/>
    <property type="match status" value="1"/>
</dbReference>
<protein>
    <submittedName>
        <fullName evidence="4">DEBR0S3_13300g1_1</fullName>
    </submittedName>
</protein>
<keyword evidence="5" id="KW-1185">Reference proteome</keyword>
<dbReference type="InterPro" id="IPR006575">
    <property type="entry name" value="RWD_dom"/>
</dbReference>
<reference evidence="4 5" key="1">
    <citation type="submission" date="2019-07" db="EMBL/GenBank/DDBJ databases">
        <authorList>
            <person name="Friedrich A."/>
            <person name="Schacherer J."/>
        </authorList>
    </citation>
    <scope>NUCLEOTIDE SEQUENCE [LARGE SCALE GENOMIC DNA]</scope>
</reference>
<dbReference type="STRING" id="5007.A0A3F2Y4G5"/>
<dbReference type="PANTHER" id="PTHR12292">
    <property type="entry name" value="RWD DOMAIN-CONTAINING PROTEIN"/>
    <property type="match status" value="1"/>
</dbReference>
<dbReference type="InterPro" id="IPR040213">
    <property type="entry name" value="GIR2-like"/>
</dbReference>
<feature type="domain" description="RWD" evidence="2">
    <location>
        <begin position="9"/>
        <end position="147"/>
    </location>
</feature>
<evidence type="ECO:0000313" key="3">
    <source>
        <dbReference type="EMBL" id="KAF6015715.1"/>
    </source>
</evidence>
<organism evidence="4 5">
    <name type="scientific">Dekkera bruxellensis</name>
    <name type="common">Brettanomyces custersii</name>
    <dbReference type="NCBI Taxonomy" id="5007"/>
    <lineage>
        <taxon>Eukaryota</taxon>
        <taxon>Fungi</taxon>
        <taxon>Dikarya</taxon>
        <taxon>Ascomycota</taxon>
        <taxon>Saccharomycotina</taxon>
        <taxon>Pichiomycetes</taxon>
        <taxon>Pichiales</taxon>
        <taxon>Pichiaceae</taxon>
        <taxon>Brettanomyces</taxon>
    </lineage>
</organism>
<evidence type="ECO:0000259" key="2">
    <source>
        <dbReference type="PROSITE" id="PS50908"/>
    </source>
</evidence>
<dbReference type="PROSITE" id="PS50908">
    <property type="entry name" value="RWD"/>
    <property type="match status" value="1"/>
</dbReference>
<reference evidence="3 6" key="2">
    <citation type="journal article" date="2020" name="Appl. Microbiol. Biotechnol.">
        <title>Targeted gene deletion in Brettanomyces bruxellensis with an expression-free CRISPR-Cas9 system.</title>
        <authorList>
            <person name="Varela C."/>
            <person name="Bartel C."/>
            <person name="Onetto C."/>
            <person name="Borneman A."/>
        </authorList>
    </citation>
    <scope>NUCLEOTIDE SEQUENCE [LARGE SCALE GENOMIC DNA]</scope>
    <source>
        <strain evidence="3 6">AWRI1613</strain>
    </source>
</reference>
<evidence type="ECO:0000313" key="6">
    <source>
        <dbReference type="Proteomes" id="UP000568158"/>
    </source>
</evidence>
<dbReference type="Gene3D" id="3.10.110.10">
    <property type="entry name" value="Ubiquitin Conjugating Enzyme"/>
    <property type="match status" value="1"/>
</dbReference>
<sequence>MDPAEEQKQEIEILKTIYPEELEILSDTEFTINLLLDVESERKHAVKLHIRYPATYPEVVPELWVVAGDTNADDEKNAEVEKEIEEEEEDTDLKDSQRALNLIETIELDKKDIGELSDKLDEEAKMNIGMPSVFTLASVLKDDAEQMFNKKLEAETQKLEQARVSREKQEQKKFIGTKVTRENFEAWQVKFRKEMGIKERKEKRFEEIHQGKLTGKEIFERGLAGEEGGEPQVAADDIAGMESVTEGLKNTSI</sequence>
<dbReference type="EMBL" id="JABCYN010000009">
    <property type="protein sequence ID" value="KAF6015715.1"/>
    <property type="molecule type" value="Genomic_DNA"/>
</dbReference>
<evidence type="ECO:0000256" key="1">
    <source>
        <dbReference type="SAM" id="Coils"/>
    </source>
</evidence>
<accession>A0A3F2Y4G5</accession>
<name>A0A3F2Y4G5_DEKBR</name>
<gene>
    <name evidence="4" type="primary">GIR2</name>
    <name evidence="4" type="ORF">DEBR0S3_13300G</name>
    <name evidence="3" type="ORF">HII12_000877</name>
</gene>
<evidence type="ECO:0000313" key="4">
    <source>
        <dbReference type="EMBL" id="VUG18511.1"/>
    </source>
</evidence>